<gene>
    <name evidence="1" type="ORF">ZT3D7_G11692</name>
</gene>
<dbReference type="EMBL" id="LT853708">
    <property type="protein sequence ID" value="SMQ56537.1"/>
    <property type="molecule type" value="Genomic_DNA"/>
</dbReference>
<evidence type="ECO:0000313" key="1">
    <source>
        <dbReference type="EMBL" id="SMQ56537.1"/>
    </source>
</evidence>
<proteinExistence type="predicted"/>
<sequence>MLWSLSRGLAWHKHIIKTVPIKFQDEQYRVQNLARHREALQEYAAVVAEYGHKGDGKKSKTDSPLPVMPQLRKMAFAAASNRLCRLNNFFTIRVGKGNTRVETINGWRDKDLTTTD</sequence>
<reference evidence="1 2" key="1">
    <citation type="submission" date="2016-06" db="EMBL/GenBank/DDBJ databases">
        <authorList>
            <person name="Kjaerup R.B."/>
            <person name="Dalgaard T.S."/>
            <person name="Juul-Madsen H.R."/>
        </authorList>
    </citation>
    <scope>NUCLEOTIDE SEQUENCE [LARGE SCALE GENOMIC DNA]</scope>
</reference>
<dbReference type="Proteomes" id="UP000215127">
    <property type="component" value="Chromosome 20"/>
</dbReference>
<accession>A0A1X7SAG7</accession>
<dbReference type="AlphaFoldDB" id="A0A1X7SAG7"/>
<protein>
    <submittedName>
        <fullName evidence="1">Uncharacterized protein</fullName>
    </submittedName>
</protein>
<organism evidence="1 2">
    <name type="scientific">Zymoseptoria tritici (strain ST99CH_3D7)</name>
    <dbReference type="NCBI Taxonomy" id="1276538"/>
    <lineage>
        <taxon>Eukaryota</taxon>
        <taxon>Fungi</taxon>
        <taxon>Dikarya</taxon>
        <taxon>Ascomycota</taxon>
        <taxon>Pezizomycotina</taxon>
        <taxon>Dothideomycetes</taxon>
        <taxon>Dothideomycetidae</taxon>
        <taxon>Mycosphaerellales</taxon>
        <taxon>Mycosphaerellaceae</taxon>
        <taxon>Zymoseptoria</taxon>
    </lineage>
</organism>
<evidence type="ECO:0000313" key="2">
    <source>
        <dbReference type="Proteomes" id="UP000215127"/>
    </source>
</evidence>
<keyword evidence="2" id="KW-1185">Reference proteome</keyword>
<name>A0A1X7SAG7_ZYMT9</name>